<dbReference type="GO" id="GO:0006310">
    <property type="term" value="P:DNA recombination"/>
    <property type="evidence" value="ECO:0007669"/>
    <property type="project" value="UniProtKB-KW"/>
</dbReference>
<dbReference type="InterPro" id="IPR013762">
    <property type="entry name" value="Integrase-like_cat_sf"/>
</dbReference>
<accession>A0A1I7KM29</accession>
<protein>
    <submittedName>
        <fullName evidence="6">Type 1 fimbriae regulatory protein FimB</fullName>
    </submittedName>
</protein>
<dbReference type="AlphaFoldDB" id="A0A1I7KM29"/>
<name>A0A1I7KM29_9GAMM</name>
<dbReference type="RefSeq" id="WP_089797805.1">
    <property type="nucleotide sequence ID" value="NZ_FPBP01000026.1"/>
</dbReference>
<dbReference type="PANTHER" id="PTHR30349">
    <property type="entry name" value="PHAGE INTEGRASE-RELATED"/>
    <property type="match status" value="1"/>
</dbReference>
<evidence type="ECO:0000256" key="3">
    <source>
        <dbReference type="ARBA" id="ARBA00023172"/>
    </source>
</evidence>
<gene>
    <name evidence="6" type="ORF">SAMN04487955_12610</name>
</gene>
<dbReference type="PROSITE" id="PS51898">
    <property type="entry name" value="TYR_RECOMBINASE"/>
    <property type="match status" value="1"/>
</dbReference>
<evidence type="ECO:0000256" key="2">
    <source>
        <dbReference type="ARBA" id="ARBA00022908"/>
    </source>
</evidence>
<dbReference type="SUPFAM" id="SSF56349">
    <property type="entry name" value="DNA breaking-rejoining enzymes"/>
    <property type="match status" value="1"/>
</dbReference>
<dbReference type="Proteomes" id="UP000198693">
    <property type="component" value="Unassembled WGS sequence"/>
</dbReference>
<reference evidence="7" key="1">
    <citation type="submission" date="2016-10" db="EMBL/GenBank/DDBJ databases">
        <authorList>
            <person name="Varghese N."/>
            <person name="Submissions S."/>
        </authorList>
    </citation>
    <scope>NUCLEOTIDE SEQUENCE [LARGE SCALE GENOMIC DNA]</scope>
    <source>
        <strain evidence="7">CGMCC 1.6981</strain>
    </source>
</reference>
<keyword evidence="2" id="KW-0229">DNA integration</keyword>
<dbReference type="InterPro" id="IPR011010">
    <property type="entry name" value="DNA_brk_join_enz"/>
</dbReference>
<dbReference type="OrthoDB" id="9801717at2"/>
<evidence type="ECO:0000313" key="7">
    <source>
        <dbReference type="Proteomes" id="UP000198693"/>
    </source>
</evidence>
<keyword evidence="7" id="KW-1185">Reference proteome</keyword>
<organism evidence="6 7">
    <name type="scientific">Halomonas korlensis</name>
    <dbReference type="NCBI Taxonomy" id="463301"/>
    <lineage>
        <taxon>Bacteria</taxon>
        <taxon>Pseudomonadati</taxon>
        <taxon>Pseudomonadota</taxon>
        <taxon>Gammaproteobacteria</taxon>
        <taxon>Oceanospirillales</taxon>
        <taxon>Halomonadaceae</taxon>
        <taxon>Halomonas</taxon>
    </lineage>
</organism>
<dbReference type="EMBL" id="FPBP01000026">
    <property type="protein sequence ID" value="SFU98465.1"/>
    <property type="molecule type" value="Genomic_DNA"/>
</dbReference>
<feature type="compositionally biased region" description="Pro residues" evidence="4">
    <location>
        <begin position="1"/>
        <end position="13"/>
    </location>
</feature>
<keyword evidence="3" id="KW-0233">DNA recombination</keyword>
<dbReference type="InterPro" id="IPR002104">
    <property type="entry name" value="Integrase_catalytic"/>
</dbReference>
<sequence length="208" mass="23397">MPDTPPHLAPTAPPATETRTVRSRAGNDAARGRLHLTRDEVYWLMRGAIRHNRHGRRDALMLRLAFEHGLRVSELVGLRWSAVDLVTHELRVTRAKGSLDGTHPLQGDTVRALKRYQRDSGRTTGLVFVGERGAPISADGFRRLLHRLSERVLGVKWHPHALRHACGVHLINQGVDLRTVQQYLGHANIQNTVAYTALTGRPFERLTF</sequence>
<dbReference type="InterPro" id="IPR050090">
    <property type="entry name" value="Tyrosine_recombinase_XerCD"/>
</dbReference>
<dbReference type="PANTHER" id="PTHR30349:SF81">
    <property type="entry name" value="TYROSINE RECOMBINASE XERC"/>
    <property type="match status" value="1"/>
</dbReference>
<dbReference type="GO" id="GO:0007059">
    <property type="term" value="P:chromosome segregation"/>
    <property type="evidence" value="ECO:0007669"/>
    <property type="project" value="UniProtKB-KW"/>
</dbReference>
<feature type="region of interest" description="Disordered" evidence="4">
    <location>
        <begin position="1"/>
        <end position="30"/>
    </location>
</feature>
<evidence type="ECO:0000259" key="5">
    <source>
        <dbReference type="PROSITE" id="PS51898"/>
    </source>
</evidence>
<dbReference type="GO" id="GO:0015074">
    <property type="term" value="P:DNA integration"/>
    <property type="evidence" value="ECO:0007669"/>
    <property type="project" value="UniProtKB-KW"/>
</dbReference>
<dbReference type="STRING" id="463301.SAMN04487955_12610"/>
<evidence type="ECO:0000313" key="6">
    <source>
        <dbReference type="EMBL" id="SFU98465.1"/>
    </source>
</evidence>
<feature type="domain" description="Tyr recombinase" evidence="5">
    <location>
        <begin position="31"/>
        <end position="208"/>
    </location>
</feature>
<proteinExistence type="predicted"/>
<keyword evidence="1" id="KW-0159">Chromosome partition</keyword>
<dbReference type="GO" id="GO:0003677">
    <property type="term" value="F:DNA binding"/>
    <property type="evidence" value="ECO:0007669"/>
    <property type="project" value="InterPro"/>
</dbReference>
<dbReference type="Gene3D" id="1.10.443.10">
    <property type="entry name" value="Intergrase catalytic core"/>
    <property type="match status" value="1"/>
</dbReference>
<evidence type="ECO:0000256" key="1">
    <source>
        <dbReference type="ARBA" id="ARBA00022829"/>
    </source>
</evidence>
<evidence type="ECO:0000256" key="4">
    <source>
        <dbReference type="SAM" id="MobiDB-lite"/>
    </source>
</evidence>
<dbReference type="Pfam" id="PF00589">
    <property type="entry name" value="Phage_integrase"/>
    <property type="match status" value="1"/>
</dbReference>